<accession>A0AAW6SW49</accession>
<feature type="transmembrane region" description="Helical" evidence="1">
    <location>
        <begin position="107"/>
        <end position="130"/>
    </location>
</feature>
<name>A0AAW6SW49_9BACI</name>
<dbReference type="AlphaFoldDB" id="A0AAW6SW49"/>
<reference evidence="2" key="1">
    <citation type="submission" date="2023-03" db="EMBL/GenBank/DDBJ databases">
        <title>Bacterial isolates from washroom surfaces on a university campus.</title>
        <authorList>
            <person name="Holman D.B."/>
            <person name="Gzyl K.E."/>
            <person name="Taheri A.E."/>
        </authorList>
    </citation>
    <scope>NUCLEOTIDE SEQUENCE</scope>
    <source>
        <strain evidence="2">RD03</strain>
    </source>
</reference>
<dbReference type="EMBL" id="JAROYP010000003">
    <property type="protein sequence ID" value="MDH5160804.1"/>
    <property type="molecule type" value="Genomic_DNA"/>
</dbReference>
<dbReference type="RefSeq" id="WP_280616301.1">
    <property type="nucleotide sequence ID" value="NZ_JAROYP010000003.1"/>
</dbReference>
<proteinExistence type="predicted"/>
<protein>
    <submittedName>
        <fullName evidence="2">DUF1700 domain-containing protein</fullName>
    </submittedName>
</protein>
<keyword evidence="1" id="KW-1133">Transmembrane helix</keyword>
<keyword evidence="1" id="KW-0472">Membrane</keyword>
<evidence type="ECO:0000256" key="1">
    <source>
        <dbReference type="SAM" id="Phobius"/>
    </source>
</evidence>
<gene>
    <name evidence="2" type="ORF">P5X88_07630</name>
</gene>
<feature type="transmembrane region" description="Helical" evidence="1">
    <location>
        <begin position="137"/>
        <end position="160"/>
    </location>
</feature>
<evidence type="ECO:0000313" key="3">
    <source>
        <dbReference type="Proteomes" id="UP001159179"/>
    </source>
</evidence>
<organism evidence="2 3">
    <name type="scientific">Heyndrickxia oleronia</name>
    <dbReference type="NCBI Taxonomy" id="38875"/>
    <lineage>
        <taxon>Bacteria</taxon>
        <taxon>Bacillati</taxon>
        <taxon>Bacillota</taxon>
        <taxon>Bacilli</taxon>
        <taxon>Bacillales</taxon>
        <taxon>Bacillaceae</taxon>
        <taxon>Heyndrickxia</taxon>
    </lineage>
</organism>
<evidence type="ECO:0000313" key="2">
    <source>
        <dbReference type="EMBL" id="MDH5160804.1"/>
    </source>
</evidence>
<sequence length="185" mass="20509">MGRNEFIKSLESYLSKVPESDRKDMLYDFEEHFTIGIENGKTEEEVVSELGDPQIIAKDLIAEYRISAAEKDRSVPNITRAMIATISLSFFNIVFLLGPVLGLIGVYIGLCVTALVMTVAPLLVVSVGIFTGFDLFLLQFFVSIMLCAIGLLLSIAMINIGKLFYSVILRYIKFNVKIIKGGKAK</sequence>
<keyword evidence="1" id="KW-0812">Transmembrane</keyword>
<comment type="caution">
    <text evidence="2">The sequence shown here is derived from an EMBL/GenBank/DDBJ whole genome shotgun (WGS) entry which is preliminary data.</text>
</comment>
<dbReference type="Proteomes" id="UP001159179">
    <property type="component" value="Unassembled WGS sequence"/>
</dbReference>
<dbReference type="Pfam" id="PF22564">
    <property type="entry name" value="HAAS"/>
    <property type="match status" value="1"/>
</dbReference>
<feature type="transmembrane region" description="Helical" evidence="1">
    <location>
        <begin position="81"/>
        <end position="101"/>
    </location>
</feature>